<protein>
    <submittedName>
        <fullName evidence="1">Uncharacterized protein</fullName>
    </submittedName>
</protein>
<gene>
    <name evidence="2" type="ORF">TGAM01_v205196</name>
    <name evidence="1" type="ORF">TGAMA5MH_09120</name>
</gene>
<reference evidence="2 3" key="1">
    <citation type="journal article" date="2016" name="Genome Announc.">
        <title>Draft Whole-Genome Sequence of Trichoderma gamsii T6085, a Promising Biocontrol Agent of Fusarium Head Blight on Wheat.</title>
        <authorList>
            <person name="Baroncelli R."/>
            <person name="Zapparata A."/>
            <person name="Piaggeschi G."/>
            <person name="Sarrocco S."/>
            <person name="Vannacci G."/>
        </authorList>
    </citation>
    <scope>NUCLEOTIDE SEQUENCE [LARGE SCALE GENOMIC DNA]</scope>
    <source>
        <strain evidence="2 3">T6085</strain>
    </source>
</reference>
<dbReference type="Proteomes" id="UP000236546">
    <property type="component" value="Unassembled WGS sequence"/>
</dbReference>
<sequence length="118" mass="12926">MKHGGAGGKPSWPLQFHCKGNAWKARDEALDNGVGGSVKKSLAACKFWNVVGIQPEVLTLFNTPQVQKPHEPIDTLTDLPKWEANWKKSWWLQLAALSCGRQLCSTASSGTLFQPQAP</sequence>
<dbReference type="Proteomes" id="UP000054821">
    <property type="component" value="Unassembled WGS sequence"/>
</dbReference>
<reference evidence="2" key="3">
    <citation type="submission" date="2017-08" db="EMBL/GenBank/DDBJ databases">
        <title>Trichoderma gamsii strain T6085, whole genome shotgun sequencing project.</title>
        <authorList>
            <person name="Baroncelli R."/>
        </authorList>
    </citation>
    <scope>NUCLEOTIDE SEQUENCE</scope>
    <source>
        <strain evidence="2">T6085</strain>
    </source>
</reference>
<name>A0A0W7VVJ3_9HYPO</name>
<dbReference type="EMBL" id="MTYH01000098">
    <property type="protein sequence ID" value="PNP38896.1"/>
    <property type="molecule type" value="Genomic_DNA"/>
</dbReference>
<dbReference type="AlphaFoldDB" id="A0A0W7VVJ3"/>
<accession>A0A0W7VVJ3</accession>
<reference evidence="1 4" key="2">
    <citation type="submission" date="2017-02" db="EMBL/GenBank/DDBJ databases">
        <title>Genomes of Trichoderma spp. with biocontrol activity.</title>
        <authorList>
            <person name="Gardiner D."/>
            <person name="Kazan K."/>
            <person name="Vos C."/>
            <person name="Harvey P."/>
        </authorList>
    </citation>
    <scope>NUCLEOTIDE SEQUENCE [LARGE SCALE GENOMIC DNA]</scope>
    <source>
        <strain evidence="1 4">A5MH</strain>
    </source>
</reference>
<evidence type="ECO:0000313" key="2">
    <source>
        <dbReference type="EMBL" id="PON25759.1"/>
    </source>
</evidence>
<dbReference type="EMBL" id="JPDN02000016">
    <property type="protein sequence ID" value="PON25759.1"/>
    <property type="molecule type" value="Genomic_DNA"/>
</dbReference>
<evidence type="ECO:0000313" key="3">
    <source>
        <dbReference type="Proteomes" id="UP000054821"/>
    </source>
</evidence>
<dbReference type="RefSeq" id="XP_018663451.1">
    <property type="nucleotide sequence ID" value="XM_018803413.1"/>
</dbReference>
<organism evidence="1 4">
    <name type="scientific">Trichoderma gamsii</name>
    <dbReference type="NCBI Taxonomy" id="398673"/>
    <lineage>
        <taxon>Eukaryota</taxon>
        <taxon>Fungi</taxon>
        <taxon>Dikarya</taxon>
        <taxon>Ascomycota</taxon>
        <taxon>Pezizomycotina</taxon>
        <taxon>Sordariomycetes</taxon>
        <taxon>Hypocreomycetidae</taxon>
        <taxon>Hypocreales</taxon>
        <taxon>Hypocreaceae</taxon>
        <taxon>Trichoderma</taxon>
    </lineage>
</organism>
<comment type="caution">
    <text evidence="1">The sequence shown here is derived from an EMBL/GenBank/DDBJ whole genome shotgun (WGS) entry which is preliminary data.</text>
</comment>
<keyword evidence="3" id="KW-1185">Reference proteome</keyword>
<dbReference type="OrthoDB" id="10682987at2759"/>
<dbReference type="GeneID" id="29983496"/>
<evidence type="ECO:0000313" key="1">
    <source>
        <dbReference type="EMBL" id="PNP38896.1"/>
    </source>
</evidence>
<proteinExistence type="predicted"/>
<evidence type="ECO:0000313" key="4">
    <source>
        <dbReference type="Proteomes" id="UP000236546"/>
    </source>
</evidence>